<dbReference type="EMBL" id="CAJNOU010000295">
    <property type="protein sequence ID" value="CAF0949235.1"/>
    <property type="molecule type" value="Genomic_DNA"/>
</dbReference>
<protein>
    <recommendedName>
        <fullName evidence="2">USP domain-containing protein</fullName>
    </recommendedName>
</protein>
<dbReference type="Pfam" id="PF00443">
    <property type="entry name" value="UCH"/>
    <property type="match status" value="1"/>
</dbReference>
<organism evidence="3 4">
    <name type="scientific">Rotaria sordida</name>
    <dbReference type="NCBI Taxonomy" id="392033"/>
    <lineage>
        <taxon>Eukaryota</taxon>
        <taxon>Metazoa</taxon>
        <taxon>Spiralia</taxon>
        <taxon>Gnathifera</taxon>
        <taxon>Rotifera</taxon>
        <taxon>Eurotatoria</taxon>
        <taxon>Bdelloidea</taxon>
        <taxon>Philodinida</taxon>
        <taxon>Philodinidae</taxon>
        <taxon>Rotaria</taxon>
    </lineage>
</organism>
<feature type="compositionally biased region" description="Low complexity" evidence="1">
    <location>
        <begin position="347"/>
        <end position="358"/>
    </location>
</feature>
<feature type="domain" description="USP" evidence="2">
    <location>
        <begin position="816"/>
        <end position="1238"/>
    </location>
</feature>
<dbReference type="AlphaFoldDB" id="A0A814D278"/>
<name>A0A814D278_9BILA</name>
<dbReference type="CDD" id="cd22968">
    <property type="entry name" value="DD_EFCAB5"/>
    <property type="match status" value="1"/>
</dbReference>
<evidence type="ECO:0000259" key="2">
    <source>
        <dbReference type="PROSITE" id="PS50235"/>
    </source>
</evidence>
<evidence type="ECO:0000313" key="3">
    <source>
        <dbReference type="EMBL" id="CAF0949235.1"/>
    </source>
</evidence>
<dbReference type="Gene3D" id="3.30.450.40">
    <property type="match status" value="1"/>
</dbReference>
<dbReference type="InterPro" id="IPR028889">
    <property type="entry name" value="USP"/>
</dbReference>
<proteinExistence type="predicted"/>
<comment type="caution">
    <text evidence="3">The sequence shown here is derived from an EMBL/GenBank/DDBJ whole genome shotgun (WGS) entry which is preliminary data.</text>
</comment>
<dbReference type="CDD" id="cd02257">
    <property type="entry name" value="Peptidase_C19"/>
    <property type="match status" value="1"/>
</dbReference>
<evidence type="ECO:0000256" key="1">
    <source>
        <dbReference type="SAM" id="MobiDB-lite"/>
    </source>
</evidence>
<reference evidence="3" key="1">
    <citation type="submission" date="2021-02" db="EMBL/GenBank/DDBJ databases">
        <authorList>
            <person name="Nowell W R."/>
        </authorList>
    </citation>
    <scope>NUCLEOTIDE SEQUENCE</scope>
</reference>
<dbReference type="PANTHER" id="PTHR46788">
    <property type="entry name" value="EF-HAND CALCIUM-BINDING DOMAIN-CONTAINING PROTEIN 5"/>
    <property type="match status" value="1"/>
</dbReference>
<feature type="compositionally biased region" description="Low complexity" evidence="1">
    <location>
        <begin position="14"/>
        <end position="23"/>
    </location>
</feature>
<feature type="region of interest" description="Disordered" evidence="1">
    <location>
        <begin position="1"/>
        <end position="32"/>
    </location>
</feature>
<dbReference type="InterPro" id="IPR029016">
    <property type="entry name" value="GAF-like_dom_sf"/>
</dbReference>
<accession>A0A814D278</accession>
<sequence length="1239" mass="144958">MLVGGSSRTHREQQTMQNNNQQTHSSIDDDDNLLDNYLSQDRKKTSSKIIQEVASSTIIESLTAEWWTLNLSQTVLNDLLENLIPLVVLACEKVINEADERHLIETTTSDRSFNPINRLASFLMRNNPKYIHYSSLSPYHYSMKSLLNTKKIQVLKIYGEEETLLRTILKQRQNERSQQYDTISKEEERRKNLLRTFFFDWNVPERGWIQTRLINNMIEQFNEISKQNDLKLNISPFQSHRMHLGAFTENFLNSLKNQSLENFDSIINTYRHYAQTYSNIVQEHELNLLLQRLFNKLDDKQSDYLLRQNVMKVLQTFYNALNDNDKQYVNQPNQWPVVKQTILNNEMESNETSSESETVQQEKPPGSPVTNEQQIVSSISADENIKIDEGQEQTNDEQKKINIELKHPSVYEAEFRFTNEHKPIYNLEHFDTIDHEKSIQFDEQLIDKIQFSALLISFCGLKKNEMVISALIDYFRSNYKETNEEKNAKKILMQQRLIDAEQRTQSDLVFEKMNTTCTGLIKLEPLANILKQYKEGAAIEQIEQVLQTYQDQKQLSSTQFYDLLINIHQTLNETMGGGENFDELLKYIDNQQPQINASDRTRIHTRHQWLKRIRNIPFRTLGYLYKEVMDIIQKDSETFSNQPSKHLSIYIALLENNRNQIRYVATTNDQTDLLLDKTLQRGEGISFQILDSGKWAYINQTKNHSSIKFFNPDDKNQSGSFVLIPLKRLQHTSSNGLLGIDTIQDKKEKAFAQHEVQFYEGVASALSDTFTFVDFDKNMMKILQRFTYWIEQRCSNVSIVDYYTYEPTSMNTPTERLLKHLSRFDYDPIVPAFLDLISQLRNDHRTSEYKHWNKLLDTSVFISKLNLTYSNLLTQNTTTDICELFQCIIDLLNNSLSQQSSVYSTNVIEQVQNFKLTTLSLEYLNKLFVETEEQLHDKITLDSLDTQASNIIQYVDITWLLHHIQSGSTIKHTFSGQILHAHCCNNCFHVHFRTEPFPMLTLSINKTNQTLEQIISQLTKIELIDSISCSYCSNQIKNEQERMIKHDALLTTITTTVSPIVTSRRQLSDHIFSSTPISSSTTNILPSTKNHIHHRIKSQKMISNFPDILCIQLKRFSHDRLSNRTIKLNTSIIIEPEKILDLSYLHYTTWLGLRNSSISYHYRLIAICLHLSENSSSSLSSIHLTKRINDHYVCLYRTDHNQWFLSDDERIIEINDINNLFQTSYVTENCYLLFYERYL</sequence>
<dbReference type="GO" id="GO:0016579">
    <property type="term" value="P:protein deubiquitination"/>
    <property type="evidence" value="ECO:0007669"/>
    <property type="project" value="InterPro"/>
</dbReference>
<dbReference type="InterPro" id="IPR001394">
    <property type="entry name" value="Peptidase_C19_UCH"/>
</dbReference>
<dbReference type="PROSITE" id="PS50235">
    <property type="entry name" value="USP_3"/>
    <property type="match status" value="1"/>
</dbReference>
<dbReference type="Gene3D" id="3.90.70.10">
    <property type="entry name" value="Cysteine proteinases"/>
    <property type="match status" value="1"/>
</dbReference>
<evidence type="ECO:0000313" key="4">
    <source>
        <dbReference type="Proteomes" id="UP000663889"/>
    </source>
</evidence>
<dbReference type="SUPFAM" id="SSF54001">
    <property type="entry name" value="Cysteine proteinases"/>
    <property type="match status" value="1"/>
</dbReference>
<dbReference type="Proteomes" id="UP000663889">
    <property type="component" value="Unassembled WGS sequence"/>
</dbReference>
<dbReference type="GO" id="GO:0004843">
    <property type="term" value="F:cysteine-type deubiquitinase activity"/>
    <property type="evidence" value="ECO:0007669"/>
    <property type="project" value="InterPro"/>
</dbReference>
<gene>
    <name evidence="3" type="ORF">SEV965_LOCUS8158</name>
</gene>
<dbReference type="InterPro" id="IPR038765">
    <property type="entry name" value="Papain-like_cys_pep_sf"/>
</dbReference>
<dbReference type="PANTHER" id="PTHR46788:SF1">
    <property type="entry name" value="EF-HAND CALCIUM-BINDING DOMAIN-CONTAINING PROTEIN 5"/>
    <property type="match status" value="1"/>
</dbReference>
<feature type="region of interest" description="Disordered" evidence="1">
    <location>
        <begin position="347"/>
        <end position="373"/>
    </location>
</feature>